<protein>
    <submittedName>
        <fullName evidence="7">MFS family permease</fullName>
    </submittedName>
</protein>
<dbReference type="InterPro" id="IPR051788">
    <property type="entry name" value="MFS_Transporter"/>
</dbReference>
<comment type="caution">
    <text evidence="7">The sequence shown here is derived from an EMBL/GenBank/DDBJ whole genome shotgun (WGS) entry which is preliminary data.</text>
</comment>
<evidence type="ECO:0000313" key="7">
    <source>
        <dbReference type="EMBL" id="MBA8956218.1"/>
    </source>
</evidence>
<evidence type="ECO:0000256" key="5">
    <source>
        <dbReference type="SAM" id="MobiDB-lite"/>
    </source>
</evidence>
<accession>A0A7W3QRC3</accession>
<evidence type="ECO:0000313" key="8">
    <source>
        <dbReference type="Proteomes" id="UP000572680"/>
    </source>
</evidence>
<dbReference type="EMBL" id="JACJIA010000014">
    <property type="protein sequence ID" value="MBA8956218.1"/>
    <property type="molecule type" value="Genomic_DNA"/>
</dbReference>
<keyword evidence="2 6" id="KW-0812">Transmembrane</keyword>
<feature type="transmembrane region" description="Helical" evidence="6">
    <location>
        <begin position="47"/>
        <end position="66"/>
    </location>
</feature>
<dbReference type="RefSeq" id="WP_246444732.1">
    <property type="nucleotide sequence ID" value="NZ_BAAALP010000007.1"/>
</dbReference>
<dbReference type="InterPro" id="IPR036259">
    <property type="entry name" value="MFS_trans_sf"/>
</dbReference>
<feature type="transmembrane region" description="Helical" evidence="6">
    <location>
        <begin position="247"/>
        <end position="266"/>
    </location>
</feature>
<sequence>MRWTPAGPSRRMVVSSVVAFAAFGAFWGVWGASVPRVQHQAGVDDGRLGLALLFVGAGALPAMLLVGRALDRWGLRVTAVAVAALGGAGAGLALTAVDLVALCAGLALVGATSGAADVAMNAVAGRAEKVAGRPVITRAHGVFSSLVVLASLATGLASAASLPLAVPFAAVAVICLAAGAFLVKALPAGAAEPERDRAPAADPAPFDRRGTVPFLLIGVLGALAFASENAHQSWSAVFAHGELRSGTGLSAVAPAVFAGTVAFTRFALGGLKAAHARAVLLAGAATAAAGAVLIAVSPTLLIAGLGLAVAAAGTAVLFPTLLGIVSRNVGESRRGRATSAVTTVSYLGFLLGPVYVGLWADAVGLRGAMVAVAGLAVALFALAPVLLRLSGLGGPAGRGAAADDGSWTAPGAAVRRSPGAVR</sequence>
<dbReference type="Proteomes" id="UP000572680">
    <property type="component" value="Unassembled WGS sequence"/>
</dbReference>
<feature type="transmembrane region" description="Helical" evidence="6">
    <location>
        <begin position="278"/>
        <end position="296"/>
    </location>
</feature>
<evidence type="ECO:0000256" key="1">
    <source>
        <dbReference type="ARBA" id="ARBA00004141"/>
    </source>
</evidence>
<keyword evidence="8" id="KW-1185">Reference proteome</keyword>
<evidence type="ECO:0000256" key="6">
    <source>
        <dbReference type="SAM" id="Phobius"/>
    </source>
</evidence>
<feature type="transmembrane region" description="Helical" evidence="6">
    <location>
        <begin position="337"/>
        <end position="356"/>
    </location>
</feature>
<dbReference type="Pfam" id="PF07690">
    <property type="entry name" value="MFS_1"/>
    <property type="match status" value="2"/>
</dbReference>
<feature type="transmembrane region" description="Helical" evidence="6">
    <location>
        <begin position="99"/>
        <end position="120"/>
    </location>
</feature>
<dbReference type="GO" id="GO:0022857">
    <property type="term" value="F:transmembrane transporter activity"/>
    <property type="evidence" value="ECO:0007669"/>
    <property type="project" value="InterPro"/>
</dbReference>
<dbReference type="Gene3D" id="1.20.1250.20">
    <property type="entry name" value="MFS general substrate transporter like domains"/>
    <property type="match status" value="1"/>
</dbReference>
<name>A0A7W3QRC3_ACTNM</name>
<dbReference type="AlphaFoldDB" id="A0A7W3QRC3"/>
<feature type="transmembrane region" description="Helical" evidence="6">
    <location>
        <begin position="210"/>
        <end position="227"/>
    </location>
</feature>
<feature type="transmembrane region" description="Helical" evidence="6">
    <location>
        <begin position="302"/>
        <end position="325"/>
    </location>
</feature>
<feature type="transmembrane region" description="Helical" evidence="6">
    <location>
        <begin position="168"/>
        <end position="189"/>
    </location>
</feature>
<keyword evidence="3 6" id="KW-1133">Transmembrane helix</keyword>
<dbReference type="SUPFAM" id="SSF103473">
    <property type="entry name" value="MFS general substrate transporter"/>
    <property type="match status" value="1"/>
</dbReference>
<organism evidence="7 8">
    <name type="scientific">Actinomadura namibiensis</name>
    <dbReference type="NCBI Taxonomy" id="182080"/>
    <lineage>
        <taxon>Bacteria</taxon>
        <taxon>Bacillati</taxon>
        <taxon>Actinomycetota</taxon>
        <taxon>Actinomycetes</taxon>
        <taxon>Streptosporangiales</taxon>
        <taxon>Thermomonosporaceae</taxon>
        <taxon>Actinomadura</taxon>
    </lineage>
</organism>
<gene>
    <name evidence="7" type="ORF">HNR61_007900</name>
</gene>
<evidence type="ECO:0000256" key="3">
    <source>
        <dbReference type="ARBA" id="ARBA00022989"/>
    </source>
</evidence>
<comment type="subcellular location">
    <subcellularLocation>
        <location evidence="1">Membrane</location>
        <topology evidence="1">Multi-pass membrane protein</topology>
    </subcellularLocation>
</comment>
<proteinExistence type="predicted"/>
<dbReference type="PANTHER" id="PTHR23514:SF13">
    <property type="entry name" value="INNER MEMBRANE PROTEIN YBJJ"/>
    <property type="match status" value="1"/>
</dbReference>
<feature type="region of interest" description="Disordered" evidence="5">
    <location>
        <begin position="399"/>
        <end position="422"/>
    </location>
</feature>
<keyword evidence="4 6" id="KW-0472">Membrane</keyword>
<evidence type="ECO:0000256" key="4">
    <source>
        <dbReference type="ARBA" id="ARBA00023136"/>
    </source>
</evidence>
<dbReference type="GO" id="GO:0016020">
    <property type="term" value="C:membrane"/>
    <property type="evidence" value="ECO:0007669"/>
    <property type="project" value="UniProtKB-SubCell"/>
</dbReference>
<feature type="transmembrane region" description="Helical" evidence="6">
    <location>
        <begin position="141"/>
        <end position="162"/>
    </location>
</feature>
<feature type="transmembrane region" description="Helical" evidence="6">
    <location>
        <begin position="73"/>
        <end position="93"/>
    </location>
</feature>
<feature type="transmembrane region" description="Helical" evidence="6">
    <location>
        <begin position="368"/>
        <end position="389"/>
    </location>
</feature>
<dbReference type="PANTHER" id="PTHR23514">
    <property type="entry name" value="BYPASS OF STOP CODON PROTEIN 6"/>
    <property type="match status" value="1"/>
</dbReference>
<dbReference type="InterPro" id="IPR011701">
    <property type="entry name" value="MFS"/>
</dbReference>
<reference evidence="7 8" key="1">
    <citation type="submission" date="2020-08" db="EMBL/GenBank/DDBJ databases">
        <title>Genomic Encyclopedia of Type Strains, Phase IV (KMG-IV): sequencing the most valuable type-strain genomes for metagenomic binning, comparative biology and taxonomic classification.</title>
        <authorList>
            <person name="Goeker M."/>
        </authorList>
    </citation>
    <scope>NUCLEOTIDE SEQUENCE [LARGE SCALE GENOMIC DNA]</scope>
    <source>
        <strain evidence="7 8">DSM 44197</strain>
    </source>
</reference>
<evidence type="ECO:0000256" key="2">
    <source>
        <dbReference type="ARBA" id="ARBA00022692"/>
    </source>
</evidence>